<evidence type="ECO:0000256" key="4">
    <source>
        <dbReference type="ARBA" id="ARBA00022759"/>
    </source>
</evidence>
<comment type="similarity">
    <text evidence="2">Belongs to the XPF family.</text>
</comment>
<keyword evidence="6" id="KW-0378">Hydrolase</keyword>
<accession>A0A0F7SPF1</accession>
<dbReference type="GO" id="GO:0003697">
    <property type="term" value="F:single-stranded DNA binding"/>
    <property type="evidence" value="ECO:0007669"/>
    <property type="project" value="TreeGrafter"/>
</dbReference>
<name>A0A0F7SPF1_PHARH</name>
<dbReference type="GO" id="GO:0000014">
    <property type="term" value="F:single-stranded DNA endodeoxyribonuclease activity"/>
    <property type="evidence" value="ECO:0007669"/>
    <property type="project" value="TreeGrafter"/>
</dbReference>
<evidence type="ECO:0000256" key="8">
    <source>
        <dbReference type="ARBA" id="ARBA00023204"/>
    </source>
</evidence>
<dbReference type="PANTHER" id="PTHR10150">
    <property type="entry name" value="DNA REPAIR ENDONUCLEASE XPF"/>
    <property type="match status" value="1"/>
</dbReference>
<evidence type="ECO:0000256" key="3">
    <source>
        <dbReference type="ARBA" id="ARBA00022722"/>
    </source>
</evidence>
<feature type="compositionally biased region" description="Polar residues" evidence="10">
    <location>
        <begin position="478"/>
        <end position="489"/>
    </location>
</feature>
<dbReference type="InterPro" id="IPR006166">
    <property type="entry name" value="ERCC4_domain"/>
</dbReference>
<dbReference type="EMBL" id="LN483124">
    <property type="protein sequence ID" value="CED82579.1"/>
    <property type="molecule type" value="Genomic_DNA"/>
</dbReference>
<dbReference type="GO" id="GO:0000724">
    <property type="term" value="P:double-strand break repair via homologous recombination"/>
    <property type="evidence" value="ECO:0007669"/>
    <property type="project" value="TreeGrafter"/>
</dbReference>
<keyword evidence="4 12" id="KW-0255">Endonuclease</keyword>
<proteinExistence type="inferred from homology"/>
<dbReference type="SUPFAM" id="SSF47781">
    <property type="entry name" value="RuvA domain 2-like"/>
    <property type="match status" value="1"/>
</dbReference>
<feature type="compositionally biased region" description="Polar residues" evidence="10">
    <location>
        <begin position="626"/>
        <end position="635"/>
    </location>
</feature>
<keyword evidence="5" id="KW-0227">DNA damage</keyword>
<evidence type="ECO:0000256" key="5">
    <source>
        <dbReference type="ARBA" id="ARBA00022763"/>
    </source>
</evidence>
<dbReference type="GO" id="GO:0000712">
    <property type="term" value="P:resolution of meiotic recombination intermediates"/>
    <property type="evidence" value="ECO:0007669"/>
    <property type="project" value="TreeGrafter"/>
</dbReference>
<evidence type="ECO:0000256" key="10">
    <source>
        <dbReference type="SAM" id="MobiDB-lite"/>
    </source>
</evidence>
<keyword evidence="9" id="KW-0539">Nucleus</keyword>
<dbReference type="SMART" id="SM00891">
    <property type="entry name" value="ERCC4"/>
    <property type="match status" value="1"/>
</dbReference>
<feature type="region of interest" description="Disordered" evidence="10">
    <location>
        <begin position="354"/>
        <end position="375"/>
    </location>
</feature>
<sequence>MPRNLPFLTSIIREIAPPETDDLLIVAKGLGLRKIVCTLLKIYDGEKNLVLLINASPDEENGIGELLGIMGVRKPGLRKITHEMPSKERNELYLQGGIFSITSRILIVDLLTKNVPTEMITGLMVLHAEKVNQTSQEAFIVRLYRQSNHQGFLKAFSDEPEHFNATMTPLQTCMKMLSLRRVTLWPRFHAEVHTSLGQRKADVIELYQPLTKGMQEIQGAIVECMDATLAEFRKSASGVDMDEMTVDNALFRNFDKIVRGQLDPVWHRVGPRTKRLVSDLTTLRLLLNYLLTYDSISFNSHLETILTSATIANAAPSVALGMKSKANNQSPWLYLDAANTLFHVAKRRAYIPAPPKKKRAPSAILAGGQREADEFQDAEEALRDIERQEREDREAAEQTGGEGGVWPPGVQPILEELPKWGLLAGVLEEIEEEIAALKTTGQGQPGTNTILIMASSDRTCSQLREYLTSREPTPPAPTNSSGPQPTSNVAGREMMERMLRTYFWWKGGLGDMSRNLRGTNLATIKSSNNEADRLSAGASREDVGRGRGSIPGQPAFKRRRVRAGSVAASVSGRSKNKGDDGKVKEEEDESTELLDVENMEIADFLHMSSQQFQDEGFRDGTPAPPSSSFARQRSMTPAPAFHRQPSMTPSREPSVPPSQERSMAPLETTHRPTKVPLFRDPSEGPSDWEGEGNIESLDIYSRPFPEYPYESSDAPLRSITPGINRQSSPSQTLLRPSAQDTMTEVFDPEAFDEYFGLLQPEDLIVVRPYKGDDDDQVLEELRPRFVVMYDPDPGFIRRIEVYRSSNPGLAVRVYFMMYVDSVEEQRYLSGLRKEKEAFQRLIREKGSMLLPITGDPRGAPTESTSNVETLAKMISTRMAGGASAAEAEPATVIVDMREFRSTLPNMLHEAGMLIVPVTLYVGDYILNPEMCVERKSLPDLIQSLASGRLYTQCEMMSVHYKIPILLIEFEEKKSFSLQSIADSKRPTTFKKDPKTESVVTRINDHEIQSKLVLLTLTFPRLRVIWSSSPITTADIFKDLKMNFAEPDAKTAILVGAPDGEEDDGGGNVGALDLLRNLPGVTGKNFRQLINKVASIEHLCEMSLLELEYIIGSTNARTLHKFLHRDVRTR</sequence>
<dbReference type="SUPFAM" id="SSF52980">
    <property type="entry name" value="Restriction endonuclease-like"/>
    <property type="match status" value="1"/>
</dbReference>
<evidence type="ECO:0000256" key="6">
    <source>
        <dbReference type="ARBA" id="ARBA00022801"/>
    </source>
</evidence>
<dbReference type="GO" id="GO:0003684">
    <property type="term" value="F:damaged DNA binding"/>
    <property type="evidence" value="ECO:0007669"/>
    <property type="project" value="TreeGrafter"/>
</dbReference>
<keyword evidence="8" id="KW-0234">DNA repair</keyword>
<protein>
    <submittedName>
        <fullName evidence="12">Structure-specific endonuclease ERCC1-XPF, catalytic component XPF/ERCC4</fullName>
    </submittedName>
</protein>
<dbReference type="Pfam" id="PF02732">
    <property type="entry name" value="ERCC4"/>
    <property type="match status" value="1"/>
</dbReference>
<feature type="domain" description="ERCC4" evidence="11">
    <location>
        <begin position="891"/>
        <end position="971"/>
    </location>
</feature>
<feature type="compositionally biased region" description="Low complexity" evidence="10">
    <location>
        <begin position="563"/>
        <end position="573"/>
    </location>
</feature>
<dbReference type="GO" id="GO:0000110">
    <property type="term" value="C:nucleotide-excision repair factor 1 complex"/>
    <property type="evidence" value="ECO:0007669"/>
    <property type="project" value="TreeGrafter"/>
</dbReference>
<dbReference type="InterPro" id="IPR010994">
    <property type="entry name" value="RuvA_2-like"/>
</dbReference>
<evidence type="ECO:0000256" key="1">
    <source>
        <dbReference type="ARBA" id="ARBA00004123"/>
    </source>
</evidence>
<dbReference type="Gene3D" id="3.40.50.10130">
    <property type="match status" value="1"/>
</dbReference>
<feature type="region of interest" description="Disordered" evidence="10">
    <location>
        <begin position="528"/>
        <end position="593"/>
    </location>
</feature>
<dbReference type="InterPro" id="IPR011335">
    <property type="entry name" value="Restrct_endonuc-II-like"/>
</dbReference>
<dbReference type="Gene3D" id="1.10.150.20">
    <property type="entry name" value="5' to 3' exonuclease, C-terminal subdomain"/>
    <property type="match status" value="1"/>
</dbReference>
<dbReference type="CDD" id="cd20078">
    <property type="entry name" value="XPF_nuclease_XPF_euk"/>
    <property type="match status" value="1"/>
</dbReference>
<feature type="compositionally biased region" description="Polar residues" evidence="10">
    <location>
        <begin position="645"/>
        <end position="661"/>
    </location>
</feature>
<organism evidence="12">
    <name type="scientific">Phaffia rhodozyma</name>
    <name type="common">Yeast</name>
    <name type="synonym">Xanthophyllomyces dendrorhous</name>
    <dbReference type="NCBI Taxonomy" id="264483"/>
    <lineage>
        <taxon>Eukaryota</taxon>
        <taxon>Fungi</taxon>
        <taxon>Dikarya</taxon>
        <taxon>Basidiomycota</taxon>
        <taxon>Agaricomycotina</taxon>
        <taxon>Tremellomycetes</taxon>
        <taxon>Cystofilobasidiales</taxon>
        <taxon>Mrakiaceae</taxon>
        <taxon>Phaffia</taxon>
    </lineage>
</organism>
<evidence type="ECO:0000256" key="7">
    <source>
        <dbReference type="ARBA" id="ARBA00023125"/>
    </source>
</evidence>
<dbReference type="InterPro" id="IPR047520">
    <property type="entry name" value="XPF_nuclease"/>
</dbReference>
<feature type="compositionally biased region" description="Basic and acidic residues" evidence="10">
    <location>
        <begin position="576"/>
        <end position="585"/>
    </location>
</feature>
<reference evidence="12" key="1">
    <citation type="submission" date="2014-08" db="EMBL/GenBank/DDBJ databases">
        <authorList>
            <person name="Sharma Rahul"/>
            <person name="Thines Marco"/>
        </authorList>
    </citation>
    <scope>NUCLEOTIDE SEQUENCE</scope>
</reference>
<feature type="region of interest" description="Disordered" evidence="10">
    <location>
        <begin position="389"/>
        <end position="409"/>
    </location>
</feature>
<dbReference type="PANTHER" id="PTHR10150:SF0">
    <property type="entry name" value="DNA REPAIR ENDONUCLEASE XPF"/>
    <property type="match status" value="1"/>
</dbReference>
<dbReference type="AlphaFoldDB" id="A0A0F7SPF1"/>
<feature type="region of interest" description="Disordered" evidence="10">
    <location>
        <begin position="469"/>
        <end position="489"/>
    </location>
</feature>
<feature type="region of interest" description="Disordered" evidence="10">
    <location>
        <begin position="613"/>
        <end position="694"/>
    </location>
</feature>
<evidence type="ECO:0000313" key="12">
    <source>
        <dbReference type="EMBL" id="CED82579.1"/>
    </source>
</evidence>
<comment type="subcellular location">
    <subcellularLocation>
        <location evidence="1">Nucleus</location>
    </subcellularLocation>
</comment>
<evidence type="ECO:0000256" key="2">
    <source>
        <dbReference type="ARBA" id="ARBA00010015"/>
    </source>
</evidence>
<keyword evidence="3" id="KW-0540">Nuclease</keyword>
<dbReference type="FunFam" id="3.40.50.10130:FF:000002">
    <property type="entry name" value="DNA repair endonuclease XPF"/>
    <property type="match status" value="1"/>
</dbReference>
<evidence type="ECO:0000256" key="9">
    <source>
        <dbReference type="ARBA" id="ARBA00023242"/>
    </source>
</evidence>
<keyword evidence="7" id="KW-0238">DNA-binding</keyword>
<dbReference type="GO" id="GO:1901255">
    <property type="term" value="P:nucleotide-excision repair involved in interstrand cross-link repair"/>
    <property type="evidence" value="ECO:0007669"/>
    <property type="project" value="TreeGrafter"/>
</dbReference>
<evidence type="ECO:0000259" key="11">
    <source>
        <dbReference type="SMART" id="SM00891"/>
    </source>
</evidence>